<accession>A0A542ECI0</accession>
<feature type="transmembrane region" description="Helical" evidence="7">
    <location>
        <begin position="127"/>
        <end position="146"/>
    </location>
</feature>
<keyword evidence="1 7" id="KW-1003">Cell membrane</keyword>
<dbReference type="AlphaFoldDB" id="A0A542ECI0"/>
<evidence type="ECO:0000313" key="9">
    <source>
        <dbReference type="EMBL" id="TQJ13043.1"/>
    </source>
</evidence>
<dbReference type="InterPro" id="IPR009619">
    <property type="entry name" value="CrgA"/>
</dbReference>
<dbReference type="Pfam" id="PF06781">
    <property type="entry name" value="CrgA"/>
    <property type="match status" value="1"/>
</dbReference>
<dbReference type="Proteomes" id="UP000320806">
    <property type="component" value="Unassembled WGS sequence"/>
</dbReference>
<keyword evidence="2 7" id="KW-0132">Cell division</keyword>
<evidence type="ECO:0000256" key="8">
    <source>
        <dbReference type="SAM" id="MobiDB-lite"/>
    </source>
</evidence>
<keyword evidence="5 7" id="KW-0472">Membrane</keyword>
<feature type="compositionally biased region" description="Basic and acidic residues" evidence="8">
    <location>
        <begin position="1"/>
        <end position="16"/>
    </location>
</feature>
<reference evidence="9 10" key="1">
    <citation type="submission" date="2019-06" db="EMBL/GenBank/DDBJ databases">
        <title>Sequencing the genomes of 1000 actinobacteria strains.</title>
        <authorList>
            <person name="Klenk H.-P."/>
        </authorList>
    </citation>
    <scope>NUCLEOTIDE SEQUENCE [LARGE SCALE GENOMIC DNA]</scope>
    <source>
        <strain evidence="9 10">DSM 19828</strain>
    </source>
</reference>
<proteinExistence type="inferred from homology"/>
<sequence length="150" mass="16825">MSKSKKPSEEPAKDSVTEEVIELDVVEGADRTDEDAKDGTLGVANKTKAERDAEKAEARRESEREALRRRTTPQPVKLDGGKNPKWWVPTMLSLMGAGLLWLVVYYLSTTMEPNAKGERPTYPIPALENWNMAVGFVLIMAGFIMTTRWK</sequence>
<organism evidence="9 10">
    <name type="scientific">Yimella lutea</name>
    <dbReference type="NCBI Taxonomy" id="587872"/>
    <lineage>
        <taxon>Bacteria</taxon>
        <taxon>Bacillati</taxon>
        <taxon>Actinomycetota</taxon>
        <taxon>Actinomycetes</taxon>
        <taxon>Micrococcales</taxon>
        <taxon>Dermacoccaceae</taxon>
        <taxon>Yimella</taxon>
    </lineage>
</organism>
<evidence type="ECO:0000256" key="1">
    <source>
        <dbReference type="ARBA" id="ARBA00022475"/>
    </source>
</evidence>
<comment type="function">
    <text evidence="7">Involved in cell division.</text>
</comment>
<evidence type="ECO:0000256" key="3">
    <source>
        <dbReference type="ARBA" id="ARBA00022692"/>
    </source>
</evidence>
<dbReference type="HAMAP" id="MF_00631">
    <property type="entry name" value="CrgA"/>
    <property type="match status" value="1"/>
</dbReference>
<keyword evidence="10" id="KW-1185">Reference proteome</keyword>
<keyword evidence="6 7" id="KW-0131">Cell cycle</keyword>
<dbReference type="GO" id="GO:0005886">
    <property type="term" value="C:plasma membrane"/>
    <property type="evidence" value="ECO:0007669"/>
    <property type="project" value="UniProtKB-SubCell"/>
</dbReference>
<evidence type="ECO:0000256" key="7">
    <source>
        <dbReference type="HAMAP-Rule" id="MF_00631"/>
    </source>
</evidence>
<gene>
    <name evidence="7" type="primary">crgA</name>
    <name evidence="9" type="ORF">FB459_0432</name>
</gene>
<evidence type="ECO:0000256" key="4">
    <source>
        <dbReference type="ARBA" id="ARBA00022989"/>
    </source>
</evidence>
<feature type="compositionally biased region" description="Basic and acidic residues" evidence="8">
    <location>
        <begin position="47"/>
        <end position="68"/>
    </location>
</feature>
<comment type="caution">
    <text evidence="9">The sequence shown here is derived from an EMBL/GenBank/DDBJ whole genome shotgun (WGS) entry which is preliminary data.</text>
</comment>
<feature type="transmembrane region" description="Helical" evidence="7">
    <location>
        <begin position="86"/>
        <end position="107"/>
    </location>
</feature>
<name>A0A542ECI0_9MICO</name>
<dbReference type="EMBL" id="VFMO01000001">
    <property type="protein sequence ID" value="TQJ13043.1"/>
    <property type="molecule type" value="Genomic_DNA"/>
</dbReference>
<evidence type="ECO:0000256" key="6">
    <source>
        <dbReference type="ARBA" id="ARBA00023306"/>
    </source>
</evidence>
<comment type="similarity">
    <text evidence="7">Belongs to the CrgA family.</text>
</comment>
<dbReference type="RefSeq" id="WP_246092280.1">
    <property type="nucleotide sequence ID" value="NZ_BAABCI010000039.1"/>
</dbReference>
<evidence type="ECO:0000313" key="10">
    <source>
        <dbReference type="Proteomes" id="UP000320806"/>
    </source>
</evidence>
<comment type="subcellular location">
    <subcellularLocation>
        <location evidence="7">Cell membrane</location>
        <topology evidence="7">Multi-pass membrane protein</topology>
    </subcellularLocation>
</comment>
<keyword evidence="4 7" id="KW-1133">Transmembrane helix</keyword>
<protein>
    <recommendedName>
        <fullName evidence="7">Cell division protein CrgA</fullName>
    </recommendedName>
</protein>
<feature type="compositionally biased region" description="Acidic residues" evidence="8">
    <location>
        <begin position="17"/>
        <end position="36"/>
    </location>
</feature>
<evidence type="ECO:0000256" key="5">
    <source>
        <dbReference type="ARBA" id="ARBA00023136"/>
    </source>
</evidence>
<evidence type="ECO:0000256" key="2">
    <source>
        <dbReference type="ARBA" id="ARBA00022618"/>
    </source>
</evidence>
<feature type="region of interest" description="Disordered" evidence="8">
    <location>
        <begin position="1"/>
        <end position="82"/>
    </location>
</feature>
<keyword evidence="3 7" id="KW-0812">Transmembrane</keyword>
<dbReference type="GO" id="GO:0051301">
    <property type="term" value="P:cell division"/>
    <property type="evidence" value="ECO:0007669"/>
    <property type="project" value="UniProtKB-UniRule"/>
</dbReference>